<reference evidence="2 3" key="1">
    <citation type="submission" date="2023-11" db="EMBL/GenBank/DDBJ databases">
        <authorList>
            <person name="Hedman E."/>
            <person name="Englund M."/>
            <person name="Stromberg M."/>
            <person name="Nyberg Akerstrom W."/>
            <person name="Nylinder S."/>
            <person name="Jareborg N."/>
            <person name="Kallberg Y."/>
            <person name="Kronander E."/>
        </authorList>
    </citation>
    <scope>NUCLEOTIDE SEQUENCE [LARGE SCALE GENOMIC DNA]</scope>
</reference>
<sequence>MQAQTVLNGLNILHQNIQGIRSKLNQIEVLLTMENIDIMCISETFLKKQDVNFLQIPGYKVADSYCRNESRGGVYVKNSMDFITLPCINQLSIDKYLECCGILLPELNYIIVCCYRTPDSSFEIFIKTLHLLLHRITVRSRYMTKKVIIAGDFNINLLENTPKCLLFKNTVLKYNLKLTINEPTRITIKSKTCIDNIITNIKGCSSKVLHLGLSDHSAQYINVPCNQGYIEKYWYVHRRNENKYLIIFLKYLSQLSFSEVFSYRDVNQAYNTFISLFKLLYDLCIPVEKVRISFKKRSNWQTVSIKRACKTKRYLYQKILKYKKNELIPYYKKYCKILKSVTRLAKQKTNIKFIKNSNNKNKATWYLIRKQTTSQNIFKTTIKNVTIDNTNITDAGAIAEVFNTYFATINTQTQATDTYPLPSTHLHSLYLSPVDANELKKIITNLKNKKSCGYDNISIQIIKKSIEYISEPLVYLLNLMIETGTFPHELKTAKIKPLFKKGSKCNIKDYRPIALLSNFSKIFERIIYDRIIEFFKKYSIINKNQFGFQKNKSTTLAMYEILKEIWESLNNKTSCVGLFLDMSRAFDCVIYDVLLNKLDKLGIRDLALKLLESYLKNREQLTAIEKFDKISKTFEEVQSKPVKMTLGLPQGSILGPLLFLVYVNDLPNVTDNRCVMFADDATIFIPDTQINFENNINKTLKIAVEWLNKINLNVNLTKTKIIQFRNYKTKSLNLNIADKDTQIETVDNINFLGVTIDCHLNWKSHIEKINKKISSYSYALSILAETTSVDVSRAAYFGQVYPLLVYGIIFWGNSTNVQSTFILQKRCLRIIYNMYSDETLRNVFKEKGYLTLTNIYILEISIFIKQNNKYFQIKSNLNSRPIRSQYKNNLCTPKINNYMYYKSTFCTGIKIFNHLPPNIKAMDLPRFKIHLKKWLIYNVFYNLNEYFNTKH</sequence>
<gene>
    <name evidence="2" type="ORF">PARMNEM_LOCUS13446</name>
</gene>
<dbReference type="PROSITE" id="PS50878">
    <property type="entry name" value="RT_POL"/>
    <property type="match status" value="1"/>
</dbReference>
<dbReference type="PANTHER" id="PTHR47510:SF3">
    <property type="entry name" value="ENDO_EXONUCLEASE_PHOSPHATASE DOMAIN-CONTAINING PROTEIN"/>
    <property type="match status" value="1"/>
</dbReference>
<dbReference type="Proteomes" id="UP001314205">
    <property type="component" value="Unassembled WGS sequence"/>
</dbReference>
<name>A0AAV1LFS1_9NEOP</name>
<dbReference type="GO" id="GO:0071897">
    <property type="term" value="P:DNA biosynthetic process"/>
    <property type="evidence" value="ECO:0007669"/>
    <property type="project" value="UniProtKB-ARBA"/>
</dbReference>
<dbReference type="PANTHER" id="PTHR47510">
    <property type="entry name" value="REVERSE TRANSCRIPTASE DOMAIN-CONTAINING PROTEIN"/>
    <property type="match status" value="1"/>
</dbReference>
<evidence type="ECO:0000313" key="3">
    <source>
        <dbReference type="Proteomes" id="UP001314205"/>
    </source>
</evidence>
<evidence type="ECO:0000313" key="2">
    <source>
        <dbReference type="EMBL" id="CAK1593695.1"/>
    </source>
</evidence>
<dbReference type="InterPro" id="IPR005135">
    <property type="entry name" value="Endo/exonuclease/phosphatase"/>
</dbReference>
<dbReference type="InterPro" id="IPR043502">
    <property type="entry name" value="DNA/RNA_pol_sf"/>
</dbReference>
<dbReference type="Pfam" id="PF00078">
    <property type="entry name" value="RVT_1"/>
    <property type="match status" value="1"/>
</dbReference>
<dbReference type="SUPFAM" id="SSF56672">
    <property type="entry name" value="DNA/RNA polymerases"/>
    <property type="match status" value="1"/>
</dbReference>
<comment type="caution">
    <text evidence="2">The sequence shown here is derived from an EMBL/GenBank/DDBJ whole genome shotgun (WGS) entry which is preliminary data.</text>
</comment>
<feature type="domain" description="Reverse transcriptase" evidence="1">
    <location>
        <begin position="479"/>
        <end position="756"/>
    </location>
</feature>
<dbReference type="GO" id="GO:0003824">
    <property type="term" value="F:catalytic activity"/>
    <property type="evidence" value="ECO:0007669"/>
    <property type="project" value="InterPro"/>
</dbReference>
<dbReference type="SUPFAM" id="SSF56219">
    <property type="entry name" value="DNase I-like"/>
    <property type="match status" value="1"/>
</dbReference>
<accession>A0AAV1LFS1</accession>
<dbReference type="EMBL" id="CAVLGL010000089">
    <property type="protein sequence ID" value="CAK1593695.1"/>
    <property type="molecule type" value="Genomic_DNA"/>
</dbReference>
<dbReference type="Pfam" id="PF03372">
    <property type="entry name" value="Exo_endo_phos"/>
    <property type="match status" value="1"/>
</dbReference>
<proteinExistence type="predicted"/>
<dbReference type="Gene3D" id="3.60.10.10">
    <property type="entry name" value="Endonuclease/exonuclease/phosphatase"/>
    <property type="match status" value="1"/>
</dbReference>
<keyword evidence="3" id="KW-1185">Reference proteome</keyword>
<dbReference type="InterPro" id="IPR000477">
    <property type="entry name" value="RT_dom"/>
</dbReference>
<evidence type="ECO:0000259" key="1">
    <source>
        <dbReference type="PROSITE" id="PS50878"/>
    </source>
</evidence>
<dbReference type="InterPro" id="IPR036691">
    <property type="entry name" value="Endo/exonu/phosph_ase_sf"/>
</dbReference>
<dbReference type="CDD" id="cd01650">
    <property type="entry name" value="RT_nLTR_like"/>
    <property type="match status" value="1"/>
</dbReference>
<organism evidence="2 3">
    <name type="scientific">Parnassius mnemosyne</name>
    <name type="common">clouded apollo</name>
    <dbReference type="NCBI Taxonomy" id="213953"/>
    <lineage>
        <taxon>Eukaryota</taxon>
        <taxon>Metazoa</taxon>
        <taxon>Ecdysozoa</taxon>
        <taxon>Arthropoda</taxon>
        <taxon>Hexapoda</taxon>
        <taxon>Insecta</taxon>
        <taxon>Pterygota</taxon>
        <taxon>Neoptera</taxon>
        <taxon>Endopterygota</taxon>
        <taxon>Lepidoptera</taxon>
        <taxon>Glossata</taxon>
        <taxon>Ditrysia</taxon>
        <taxon>Papilionoidea</taxon>
        <taxon>Papilionidae</taxon>
        <taxon>Parnassiinae</taxon>
        <taxon>Parnassini</taxon>
        <taxon>Parnassius</taxon>
        <taxon>Driopa</taxon>
    </lineage>
</organism>
<dbReference type="AlphaFoldDB" id="A0AAV1LFS1"/>
<protein>
    <recommendedName>
        <fullName evidence="1">Reverse transcriptase domain-containing protein</fullName>
    </recommendedName>
</protein>